<dbReference type="Proteomes" id="UP000600071">
    <property type="component" value="Unassembled WGS sequence"/>
</dbReference>
<reference evidence="2" key="1">
    <citation type="journal article" date="2020" name="ISME J.">
        <title>Gammaproteobacteria mediating utilization of methyl-, sulfur- and petroleum organic compounds in deep ocean hydrothermal plumes.</title>
        <authorList>
            <person name="Zhou Z."/>
            <person name="Liu Y."/>
            <person name="Pan J."/>
            <person name="Cron B.R."/>
            <person name="Toner B.M."/>
            <person name="Anantharaman K."/>
            <person name="Breier J.A."/>
            <person name="Dick G.J."/>
            <person name="Li M."/>
        </authorList>
    </citation>
    <scope>NUCLEOTIDE SEQUENCE</scope>
    <source>
        <strain evidence="2">SZUA-1523</strain>
    </source>
</reference>
<keyword evidence="2" id="KW-0238">DNA-binding</keyword>
<evidence type="ECO:0000313" key="2">
    <source>
        <dbReference type="EMBL" id="HIQ23496.1"/>
    </source>
</evidence>
<dbReference type="InterPro" id="IPR038078">
    <property type="entry name" value="PhoU-like_sf"/>
</dbReference>
<dbReference type="SMART" id="SM00966">
    <property type="entry name" value="SpoVT_AbrB"/>
    <property type="match status" value="1"/>
</dbReference>
<name>A0A832ZS92_9CREN</name>
<dbReference type="SUPFAM" id="SSF109755">
    <property type="entry name" value="PhoU-like"/>
    <property type="match status" value="1"/>
</dbReference>
<evidence type="ECO:0000313" key="3">
    <source>
        <dbReference type="Proteomes" id="UP000600071"/>
    </source>
</evidence>
<dbReference type="Gene3D" id="1.20.58.220">
    <property type="entry name" value="Phosphate transport system protein phou homolog 2, domain 2"/>
    <property type="match status" value="1"/>
</dbReference>
<dbReference type="AlphaFoldDB" id="A0A832ZS92"/>
<dbReference type="GO" id="GO:0045936">
    <property type="term" value="P:negative regulation of phosphate metabolic process"/>
    <property type="evidence" value="ECO:0007669"/>
    <property type="project" value="InterPro"/>
</dbReference>
<dbReference type="Pfam" id="PF01895">
    <property type="entry name" value="PhoU"/>
    <property type="match status" value="1"/>
</dbReference>
<dbReference type="InterPro" id="IPR028366">
    <property type="entry name" value="PhoU"/>
</dbReference>
<dbReference type="Pfam" id="PF04014">
    <property type="entry name" value="MazE_antitoxin"/>
    <property type="match status" value="1"/>
</dbReference>
<proteinExistence type="predicted"/>
<comment type="caution">
    <text evidence="2">The sequence shown here is derived from an EMBL/GenBank/DDBJ whole genome shotgun (WGS) entry which is preliminary data.</text>
</comment>
<dbReference type="InterPro" id="IPR026022">
    <property type="entry name" value="PhoU_dom"/>
</dbReference>
<sequence length="383" mass="42743">MQEQRRGMLPGSPASLVLKAPCCGCPTPRRFEGNGVLRERRRIQVTGGGSYIVTLPKEWIRLHGIGKGAEVLVALEPDGSLRIEPVGVHRRRTVSARIMVGEGWDFWRIVRRVISYYVAGADIIEVVFSSVPGSQTAKQLREFIASRLIGVEVVEESSSSIVFQVIADMTSLPLEASIKRLIKTVGFMLEDLIEGLRHGIRDILTEVDERDDVVDKFYMFISRQLISVLAGYRLPSEIGLNNLADASIVMTAAKHLERAGDHASIIASTAIELLDRGVNFSQGCLAEIPPHLEEIARHYQLATSTFLSPNPPRADEGIERGIQLKKKNEDLLKSLTCEREPLVMALVRRIVESSRRIIDYNIDLLELALNRSVLHELLKENPR</sequence>
<dbReference type="SUPFAM" id="SSF89447">
    <property type="entry name" value="AbrB/MazE/MraZ-like"/>
    <property type="match status" value="1"/>
</dbReference>
<dbReference type="GO" id="GO:0003677">
    <property type="term" value="F:DNA binding"/>
    <property type="evidence" value="ECO:0007669"/>
    <property type="project" value="UniProtKB-KW"/>
</dbReference>
<evidence type="ECO:0000259" key="1">
    <source>
        <dbReference type="SMART" id="SM00966"/>
    </source>
</evidence>
<dbReference type="InterPro" id="IPR007159">
    <property type="entry name" value="SpoVT-AbrB_dom"/>
</dbReference>
<organism evidence="2 3">
    <name type="scientific">Pyrodictium delaneyi</name>
    <dbReference type="NCBI Taxonomy" id="1273541"/>
    <lineage>
        <taxon>Archaea</taxon>
        <taxon>Thermoproteota</taxon>
        <taxon>Thermoprotei</taxon>
        <taxon>Desulfurococcales</taxon>
        <taxon>Pyrodictiaceae</taxon>
        <taxon>Pyrodictium</taxon>
    </lineage>
</organism>
<feature type="domain" description="SpoVT-AbrB" evidence="1">
    <location>
        <begin position="45"/>
        <end position="91"/>
    </location>
</feature>
<gene>
    <name evidence="2" type="ORF">EYH50_00405</name>
</gene>
<protein>
    <submittedName>
        <fullName evidence="2">AbrB/MazE/SpoVT family DNA-binding domain-containing protein</fullName>
    </submittedName>
</protein>
<dbReference type="PANTHER" id="PTHR42930:SF2">
    <property type="entry name" value="PHOU DOMAIN-CONTAINING PROTEIN"/>
    <property type="match status" value="1"/>
</dbReference>
<accession>A0A832ZS92</accession>
<dbReference type="GO" id="GO:0030643">
    <property type="term" value="P:intracellular phosphate ion homeostasis"/>
    <property type="evidence" value="ECO:0007669"/>
    <property type="project" value="InterPro"/>
</dbReference>
<dbReference type="InterPro" id="IPR037914">
    <property type="entry name" value="SpoVT-AbrB_sf"/>
</dbReference>
<dbReference type="PANTHER" id="PTHR42930">
    <property type="entry name" value="PHOSPHATE-SPECIFIC TRANSPORT SYSTEM ACCESSORY PROTEIN PHOU"/>
    <property type="match status" value="1"/>
</dbReference>
<dbReference type="EMBL" id="DQVR01000011">
    <property type="protein sequence ID" value="HIQ23496.1"/>
    <property type="molecule type" value="Genomic_DNA"/>
</dbReference>